<dbReference type="AlphaFoldDB" id="A0A679K909"/>
<dbReference type="Pfam" id="PF00149">
    <property type="entry name" value="Metallophos"/>
    <property type="match status" value="1"/>
</dbReference>
<dbReference type="EMBL" id="LR743511">
    <property type="protein sequence ID" value="CAA2145135.1"/>
    <property type="molecule type" value="Genomic_DNA"/>
</dbReference>
<evidence type="ECO:0000259" key="1">
    <source>
        <dbReference type="Pfam" id="PF00149"/>
    </source>
</evidence>
<accession>A0A679K909</accession>
<sequence>MTALGLRIWVFSDLHQDWGENAWDPAPHAPSGGFDVAVVAGDVHMPLVRALGWLGERLSGVPVVYVPGNHDFWWDRGEERYTIFDQFDRGRERASALGIHLLLDDAVIIYGVRFAGGTLWTDFRLGAFNLNHGIRTAQGRGGMVDYRRIRTGPRSRNRIEPEDVLAMHRVTRAFIEGTLAVSHPGATVVVTHHAPHPASLPRADTDLRWCDASDLSELILDRGPDVWVHGHVHHASDYRVGRTRVVCNARGHIEERTGFLPGKVIELPPGAYRRAPDAEPKDGSDRSG</sequence>
<dbReference type="GO" id="GO:0016787">
    <property type="term" value="F:hydrolase activity"/>
    <property type="evidence" value="ECO:0007669"/>
    <property type="project" value="InterPro"/>
</dbReference>
<name>A0A679K909_9HYPH</name>
<organism evidence="2">
    <name type="scientific">Methylobacterium bullatum</name>
    <dbReference type="NCBI Taxonomy" id="570505"/>
    <lineage>
        <taxon>Bacteria</taxon>
        <taxon>Pseudomonadati</taxon>
        <taxon>Pseudomonadota</taxon>
        <taxon>Alphaproteobacteria</taxon>
        <taxon>Hyphomicrobiales</taxon>
        <taxon>Methylobacteriaceae</taxon>
        <taxon>Methylobacterium</taxon>
    </lineage>
</organism>
<dbReference type="InterPro" id="IPR004843">
    <property type="entry name" value="Calcineurin-like_PHP"/>
</dbReference>
<dbReference type="RefSeq" id="WP_339163558.1">
    <property type="nucleotide sequence ID" value="NZ_LR743511.1"/>
</dbReference>
<gene>
    <name evidence="2" type="ORF">MBLL_04257</name>
</gene>
<reference evidence="2" key="1">
    <citation type="submission" date="2019-12" db="EMBL/GenBank/DDBJ databases">
        <authorList>
            <person name="Cremers G."/>
        </authorList>
    </citation>
    <scope>NUCLEOTIDE SEQUENCE</scope>
    <source>
        <strain evidence="2">Mbul2</strain>
    </source>
</reference>
<protein>
    <recommendedName>
        <fullName evidence="1">Calcineurin-like phosphoesterase domain-containing protein</fullName>
    </recommendedName>
</protein>
<dbReference type="PANTHER" id="PTHR37844:SF2">
    <property type="entry name" value="SER_THR PROTEIN PHOSPHATASE SUPERFAMILY (AFU_ORTHOLOGUE AFUA_1G14840)"/>
    <property type="match status" value="1"/>
</dbReference>
<dbReference type="PANTHER" id="PTHR37844">
    <property type="entry name" value="SER/THR PROTEIN PHOSPHATASE SUPERFAMILY (AFU_ORTHOLOGUE AFUA_1G14840)"/>
    <property type="match status" value="1"/>
</dbReference>
<dbReference type="Gene3D" id="3.60.21.10">
    <property type="match status" value="1"/>
</dbReference>
<evidence type="ECO:0000313" key="2">
    <source>
        <dbReference type="EMBL" id="CAA2145135.1"/>
    </source>
</evidence>
<proteinExistence type="predicted"/>
<dbReference type="InterPro" id="IPR029052">
    <property type="entry name" value="Metallo-depent_PP-like"/>
</dbReference>
<dbReference type="SUPFAM" id="SSF56300">
    <property type="entry name" value="Metallo-dependent phosphatases"/>
    <property type="match status" value="1"/>
</dbReference>
<feature type="domain" description="Calcineurin-like phosphoesterase" evidence="1">
    <location>
        <begin position="6"/>
        <end position="234"/>
    </location>
</feature>